<reference evidence="2" key="1">
    <citation type="submission" date="2016-04" db="EMBL/GenBank/DDBJ databases">
        <title>The complete chloroplast genome of the green algae Hariotina sp. MMOGRB 0030F (Scenedesmaceae, Chlorophyta).</title>
        <authorList>
            <person name="He L."/>
            <person name="Lou S."/>
            <person name="Lin X."/>
            <person name="Xie S."/>
            <person name="Qian X."/>
        </authorList>
    </citation>
    <scope>NUCLEOTIDE SEQUENCE</scope>
</reference>
<dbReference type="Gene3D" id="3.40.1440.10">
    <property type="entry name" value="GIY-YIG endonuclease"/>
    <property type="match status" value="1"/>
</dbReference>
<dbReference type="EMBL" id="KX131180">
    <property type="protein sequence ID" value="AOY36052.1"/>
    <property type="molecule type" value="Genomic_DNA"/>
</dbReference>
<dbReference type="GO" id="GO:0004519">
    <property type="term" value="F:endonuclease activity"/>
    <property type="evidence" value="ECO:0007669"/>
    <property type="project" value="UniProtKB-KW"/>
</dbReference>
<keyword evidence="2" id="KW-0540">Nuclease</keyword>
<accession>A0A2H4FMF3</accession>
<keyword evidence="2" id="KW-0255">Endonuclease</keyword>
<dbReference type="Pfam" id="PF01541">
    <property type="entry name" value="GIY-YIG"/>
    <property type="match status" value="1"/>
</dbReference>
<name>A0A2H4FMF3_9CHLO</name>
<keyword evidence="2" id="KW-0934">Plastid</keyword>
<keyword evidence="2" id="KW-0378">Hydrolase</keyword>
<gene>
    <name evidence="2" type="primary">orf193</name>
</gene>
<sequence length="193" mass="22943">MFDNKENFVELNKKFEIQDHKKPDIAINEDQDFSKIDISAIFQPGVYEILDLSNNFSYYGESTSLIQRLEMHVRNLRNGIHHCRKLQISYNNQNKNIDSLKFFIIEFGPEWSNLEKRLERQDELIEFNKHRCYNVTFEQKRNPKPSLIRKISYKGKQYSSVRGALKDKQHVQVSRGTLIRQLNDSRVNDVFIS</sequence>
<evidence type="ECO:0000313" key="2">
    <source>
        <dbReference type="EMBL" id="AOY36052.1"/>
    </source>
</evidence>
<protein>
    <submittedName>
        <fullName evidence="2">Putative GIY-YIG homing endonuclease</fullName>
    </submittedName>
</protein>
<feature type="domain" description="GIY-YIG" evidence="1">
    <location>
        <begin position="44"/>
        <end position="120"/>
    </location>
</feature>
<organism evidence="2">
    <name type="scientific">Hariotina sp. MMOGRB0030F</name>
    <dbReference type="NCBI Taxonomy" id="1867922"/>
    <lineage>
        <taxon>Eukaryota</taxon>
        <taxon>Viridiplantae</taxon>
        <taxon>Chlorophyta</taxon>
        <taxon>core chlorophytes</taxon>
        <taxon>Chlorophyceae</taxon>
        <taxon>CS clade</taxon>
        <taxon>Sphaeropleales</taxon>
        <taxon>Scenedesmaceae</taxon>
        <taxon>Hariotina</taxon>
    </lineage>
</organism>
<dbReference type="SUPFAM" id="SSF82771">
    <property type="entry name" value="GIY-YIG endonuclease"/>
    <property type="match status" value="1"/>
</dbReference>
<dbReference type="AlphaFoldDB" id="A0A2H4FMF3"/>
<dbReference type="InterPro" id="IPR035901">
    <property type="entry name" value="GIY-YIG_endonuc_sf"/>
</dbReference>
<evidence type="ECO:0000259" key="1">
    <source>
        <dbReference type="Pfam" id="PF01541"/>
    </source>
</evidence>
<dbReference type="InterPro" id="IPR000305">
    <property type="entry name" value="GIY-YIG_endonuc"/>
</dbReference>
<keyword evidence="2" id="KW-0150">Chloroplast</keyword>
<geneLocation type="chloroplast" evidence="2"/>
<proteinExistence type="predicted"/>